<dbReference type="SMART" id="SM00382">
    <property type="entry name" value="AAA"/>
    <property type="match status" value="1"/>
</dbReference>
<dbReference type="SUPFAM" id="SSF52540">
    <property type="entry name" value="P-loop containing nucleoside triphosphate hydrolases"/>
    <property type="match status" value="1"/>
</dbReference>
<accession>A0ABN2N3H0</accession>
<organism evidence="2 3">
    <name type="scientific">Myceligenerans crystallogenes</name>
    <dbReference type="NCBI Taxonomy" id="316335"/>
    <lineage>
        <taxon>Bacteria</taxon>
        <taxon>Bacillati</taxon>
        <taxon>Actinomycetota</taxon>
        <taxon>Actinomycetes</taxon>
        <taxon>Micrococcales</taxon>
        <taxon>Promicromonosporaceae</taxon>
        <taxon>Myceligenerans</taxon>
    </lineage>
</organism>
<name>A0ABN2N3H0_9MICO</name>
<dbReference type="PANTHER" id="PTHR34301:SF8">
    <property type="entry name" value="ATPASE DOMAIN-CONTAINING PROTEIN"/>
    <property type="match status" value="1"/>
</dbReference>
<protein>
    <submittedName>
        <fullName evidence="2">ATP-binding protein</fullName>
    </submittedName>
</protein>
<dbReference type="InterPro" id="IPR003593">
    <property type="entry name" value="AAA+_ATPase"/>
</dbReference>
<feature type="domain" description="AAA+ ATPase" evidence="1">
    <location>
        <begin position="41"/>
        <end position="235"/>
    </location>
</feature>
<dbReference type="InterPro" id="IPR041664">
    <property type="entry name" value="AAA_16"/>
</dbReference>
<keyword evidence="2" id="KW-0067">ATP-binding</keyword>
<reference evidence="2 3" key="1">
    <citation type="journal article" date="2019" name="Int. J. Syst. Evol. Microbiol.">
        <title>The Global Catalogue of Microorganisms (GCM) 10K type strain sequencing project: providing services to taxonomists for standard genome sequencing and annotation.</title>
        <authorList>
            <consortium name="The Broad Institute Genomics Platform"/>
            <consortium name="The Broad Institute Genome Sequencing Center for Infectious Disease"/>
            <person name="Wu L."/>
            <person name="Ma J."/>
        </authorList>
    </citation>
    <scope>NUCLEOTIDE SEQUENCE [LARGE SCALE GENOMIC DNA]</scope>
    <source>
        <strain evidence="2 3">JCM 14326</strain>
    </source>
</reference>
<keyword evidence="3" id="KW-1185">Reference proteome</keyword>
<dbReference type="Pfam" id="PF13191">
    <property type="entry name" value="AAA_16"/>
    <property type="match status" value="1"/>
</dbReference>
<dbReference type="RefSeq" id="WP_344098907.1">
    <property type="nucleotide sequence ID" value="NZ_BAAANL010000001.1"/>
</dbReference>
<evidence type="ECO:0000259" key="1">
    <source>
        <dbReference type="SMART" id="SM00382"/>
    </source>
</evidence>
<keyword evidence="2" id="KW-0547">Nucleotide-binding</keyword>
<dbReference type="EMBL" id="BAAANL010000001">
    <property type="protein sequence ID" value="GAA1850199.1"/>
    <property type="molecule type" value="Genomic_DNA"/>
</dbReference>
<dbReference type="Proteomes" id="UP001501094">
    <property type="component" value="Unassembled WGS sequence"/>
</dbReference>
<proteinExistence type="predicted"/>
<gene>
    <name evidence="2" type="ORF">GCM10009751_03090</name>
</gene>
<dbReference type="InterPro" id="IPR027417">
    <property type="entry name" value="P-loop_NTPase"/>
</dbReference>
<comment type="caution">
    <text evidence="2">The sequence shown here is derived from an EMBL/GenBank/DDBJ whole genome shotgun (WGS) entry which is preliminary data.</text>
</comment>
<dbReference type="Gene3D" id="3.40.50.300">
    <property type="entry name" value="P-loop containing nucleotide triphosphate hydrolases"/>
    <property type="match status" value="1"/>
</dbReference>
<evidence type="ECO:0000313" key="3">
    <source>
        <dbReference type="Proteomes" id="UP001501094"/>
    </source>
</evidence>
<evidence type="ECO:0000313" key="2">
    <source>
        <dbReference type="EMBL" id="GAA1850199.1"/>
    </source>
</evidence>
<dbReference type="GO" id="GO:0005524">
    <property type="term" value="F:ATP binding"/>
    <property type="evidence" value="ECO:0007669"/>
    <property type="project" value="UniProtKB-KW"/>
</dbReference>
<dbReference type="PANTHER" id="PTHR34301">
    <property type="entry name" value="DNA-BINDING PROTEIN-RELATED"/>
    <property type="match status" value="1"/>
</dbReference>
<sequence>MDPVTNPYTPNAGATPIALVGRDDQLASFDILLGRLRNGYPEQSMIVTGLRGVGKTVLLGAFARKAESAGWKVIEIEVPKRDTDLHFRRQISQGVRKALLTMSTPDRWRDLMRKAVGVLRSFTLSVDPEGNLTAGLGVEQALGQADTGDLALDLTDMLVALGEAAQEEETGVVLLVDEVQFLTTDQLEGVIMALHKTVQRALPVTMVAAGLPQIAELAGQAKSYAERLFKFPEIGNFGAEDARKALTAPARRHGVEYDDDALDLCASITDGYPYFLQELGYAIWPIAHGSRITRRDVELAEVDYTAKLDGSFFRVRLDRTTNLERAYMRAMAELGPEPHGTGEVARLLSRTSAQVATVRATLIQKGLLYTPEYGSTQFTVPHFDQFMLRAVPDLRVPEVRPRGRKGAAEQL</sequence>